<dbReference type="Pfam" id="PF02847">
    <property type="entry name" value="MA3"/>
    <property type="match status" value="1"/>
</dbReference>
<dbReference type="Ensembl" id="ENSSTUT00000031746.1">
    <property type="protein sequence ID" value="ENSSTUP00000030348.1"/>
    <property type="gene ID" value="ENSSTUG00000013057.1"/>
</dbReference>
<feature type="compositionally biased region" description="Basic and acidic residues" evidence="4">
    <location>
        <begin position="80"/>
        <end position="89"/>
    </location>
</feature>
<proteinExistence type="inferred from homology"/>
<feature type="compositionally biased region" description="Basic and acidic residues" evidence="4">
    <location>
        <begin position="59"/>
        <end position="68"/>
    </location>
</feature>
<accession>A0A673Y767</accession>
<comment type="similarity">
    <text evidence="2">Belongs to the CWC22 family.</text>
</comment>
<feature type="region of interest" description="Disordered" evidence="4">
    <location>
        <begin position="46"/>
        <end position="181"/>
    </location>
</feature>
<evidence type="ECO:0000313" key="6">
    <source>
        <dbReference type="Ensembl" id="ENSSTUP00000030348.1"/>
    </source>
</evidence>
<reference evidence="6" key="1">
    <citation type="submission" date="2025-08" db="UniProtKB">
        <authorList>
            <consortium name="Ensembl"/>
        </authorList>
    </citation>
    <scope>IDENTIFICATION</scope>
</reference>
<evidence type="ECO:0000313" key="7">
    <source>
        <dbReference type="Proteomes" id="UP000472277"/>
    </source>
</evidence>
<dbReference type="SUPFAM" id="SSF48371">
    <property type="entry name" value="ARM repeat"/>
    <property type="match status" value="1"/>
</dbReference>
<keyword evidence="7" id="KW-1185">Reference proteome</keyword>
<dbReference type="AlphaFoldDB" id="A0A673Y767"/>
<feature type="domain" description="MI" evidence="5">
    <location>
        <begin position="385"/>
        <end position="447"/>
    </location>
</feature>
<feature type="compositionally biased region" description="Basic residues" evidence="4">
    <location>
        <begin position="46"/>
        <end position="58"/>
    </location>
</feature>
<feature type="compositionally biased region" description="Acidic residues" evidence="4">
    <location>
        <begin position="150"/>
        <end position="162"/>
    </location>
</feature>
<name>A0A673Y767_SALTR</name>
<evidence type="ECO:0000256" key="4">
    <source>
        <dbReference type="SAM" id="MobiDB-lite"/>
    </source>
</evidence>
<dbReference type="InterPro" id="IPR003891">
    <property type="entry name" value="Initiation_fac_eIF4g_MI"/>
</dbReference>
<evidence type="ECO:0000256" key="1">
    <source>
        <dbReference type="ARBA" id="ARBA00004123"/>
    </source>
</evidence>
<evidence type="ECO:0000256" key="2">
    <source>
        <dbReference type="ARBA" id="ARBA00006856"/>
    </source>
</evidence>
<dbReference type="Proteomes" id="UP000472277">
    <property type="component" value="Chromosome 2"/>
</dbReference>
<gene>
    <name evidence="6" type="primary">NOM1</name>
</gene>
<dbReference type="InterPro" id="IPR016024">
    <property type="entry name" value="ARM-type_fold"/>
</dbReference>
<dbReference type="GeneTree" id="ENSGT00940000153458"/>
<dbReference type="InterPro" id="IPR050781">
    <property type="entry name" value="CWC22_splicing_factor"/>
</dbReference>
<feature type="compositionally biased region" description="Acidic residues" evidence="4">
    <location>
        <begin position="118"/>
        <end position="143"/>
    </location>
</feature>
<dbReference type="GO" id="GO:0042274">
    <property type="term" value="P:ribosomal small subunit biogenesis"/>
    <property type="evidence" value="ECO:0007669"/>
    <property type="project" value="TreeGrafter"/>
</dbReference>
<dbReference type="PANTHER" id="PTHR18034">
    <property type="entry name" value="CELL CYCLE CONTROL PROTEIN CWF22-RELATED"/>
    <property type="match status" value="1"/>
</dbReference>
<reference evidence="6" key="2">
    <citation type="submission" date="2025-09" db="UniProtKB">
        <authorList>
            <consortium name="Ensembl"/>
        </authorList>
    </citation>
    <scope>IDENTIFICATION</scope>
</reference>
<dbReference type="GO" id="GO:0005730">
    <property type="term" value="C:nucleolus"/>
    <property type="evidence" value="ECO:0007669"/>
    <property type="project" value="TreeGrafter"/>
</dbReference>
<feature type="compositionally biased region" description="Basic and acidic residues" evidence="4">
    <location>
        <begin position="98"/>
        <end position="117"/>
    </location>
</feature>
<dbReference type="Gene3D" id="1.25.40.180">
    <property type="match status" value="1"/>
</dbReference>
<evidence type="ECO:0000256" key="3">
    <source>
        <dbReference type="ARBA" id="ARBA00023242"/>
    </source>
</evidence>
<dbReference type="PANTHER" id="PTHR18034:SF4">
    <property type="entry name" value="NUCLEOLAR MIF4G DOMAIN-CONTAINING PROTEIN 1"/>
    <property type="match status" value="1"/>
</dbReference>
<sequence>VQNKTEGKTGKLQKYMVTVNDFVKSKVCCDETEDGCSLRFKDKKTKRLRKQDRRNHLRKQSEEADSRNQGKKAILEANVAEDREIKRLEGSLGDDDMDIAKKKFRKLEDSESEMSGKEEEEQGQDSEEEGSELDSDGDLDTDAEEGKYVEEDEIDEDEEGMDESGGAAGKYVPPHLRDTSDDKRKAELERLKRQVKGLVNQPSVSGGELQSTNHRKCDVNKKQMGHLLPCRRLFMDLVAVGTNFLERVVRKFDGMYKTPVAMVAHLYNFQVVHDMVLFMLKNVGFALRKDDALALKELISGAQRKASGVGTKFQDENRVRSFTNNDMRKIPVHDPEPVERLQKLQRTLIHQSSGANDVKLRVYLENLLAAEQVGRWWIVGQTDIRRNIFCVIMTICDTTLFSVYRMGLKDQQEREIVHLLMDCCLQEKRFNAFYAVLGDKFYEHDRQFQVREQGPFFLLSRSHETSLARVLWLSCKTAPLRLDHVKSLVSMSVIVLCLVRILGIPKLGMLWEGLKLFISHFLLKNAQSQGTAEQTGLLSERAEVATKAMEAKETKLKL</sequence>
<protein>
    <submittedName>
        <fullName evidence="6">Nucleolar protein with MIF4G domain 1</fullName>
    </submittedName>
</protein>
<organism evidence="6 7">
    <name type="scientific">Salmo trutta</name>
    <name type="common">Brown trout</name>
    <dbReference type="NCBI Taxonomy" id="8032"/>
    <lineage>
        <taxon>Eukaryota</taxon>
        <taxon>Metazoa</taxon>
        <taxon>Chordata</taxon>
        <taxon>Craniata</taxon>
        <taxon>Vertebrata</taxon>
        <taxon>Euteleostomi</taxon>
        <taxon>Actinopterygii</taxon>
        <taxon>Neopterygii</taxon>
        <taxon>Teleostei</taxon>
        <taxon>Protacanthopterygii</taxon>
        <taxon>Salmoniformes</taxon>
        <taxon>Salmonidae</taxon>
        <taxon>Salmoninae</taxon>
        <taxon>Salmo</taxon>
    </lineage>
</organism>
<dbReference type="GO" id="GO:0003723">
    <property type="term" value="F:RNA binding"/>
    <property type="evidence" value="ECO:0007669"/>
    <property type="project" value="TreeGrafter"/>
</dbReference>
<keyword evidence="3" id="KW-0539">Nucleus</keyword>
<comment type="subcellular location">
    <subcellularLocation>
        <location evidence="1">Nucleus</location>
    </subcellularLocation>
</comment>
<evidence type="ECO:0000259" key="5">
    <source>
        <dbReference type="Pfam" id="PF02847"/>
    </source>
</evidence>
<dbReference type="InParanoid" id="A0A673Y767"/>